<dbReference type="SUPFAM" id="SSF46689">
    <property type="entry name" value="Homeodomain-like"/>
    <property type="match status" value="1"/>
</dbReference>
<keyword evidence="2 5" id="KW-0238">DNA-binding</keyword>
<dbReference type="InterPro" id="IPR025336">
    <property type="entry name" value="SCO4226-like"/>
</dbReference>
<dbReference type="InterPro" id="IPR042557">
    <property type="entry name" value="SCO4226"/>
</dbReference>
<dbReference type="Proteomes" id="UP000182544">
    <property type="component" value="Unassembled WGS sequence"/>
</dbReference>
<dbReference type="Pfam" id="PF14026">
    <property type="entry name" value="SCO4226-like"/>
    <property type="match status" value="1"/>
</dbReference>
<evidence type="ECO:0000256" key="1">
    <source>
        <dbReference type="ARBA" id="ARBA00023015"/>
    </source>
</evidence>
<dbReference type="EMBL" id="FPKV01000001">
    <property type="protein sequence ID" value="SFZ89323.1"/>
    <property type="molecule type" value="Genomic_DNA"/>
</dbReference>
<dbReference type="STRING" id="369401.SAMN05428642_101157"/>
<organism evidence="5 6">
    <name type="scientific">Flaviramulus basaltis</name>
    <dbReference type="NCBI Taxonomy" id="369401"/>
    <lineage>
        <taxon>Bacteria</taxon>
        <taxon>Pseudomonadati</taxon>
        <taxon>Bacteroidota</taxon>
        <taxon>Flavobacteriia</taxon>
        <taxon>Flavobacteriales</taxon>
        <taxon>Flavobacteriaceae</taxon>
        <taxon>Flaviramulus</taxon>
    </lineage>
</organism>
<dbReference type="Pfam" id="PF12833">
    <property type="entry name" value="HTH_18"/>
    <property type="match status" value="1"/>
</dbReference>
<reference evidence="5 6" key="1">
    <citation type="submission" date="2016-10" db="EMBL/GenBank/DDBJ databases">
        <authorList>
            <person name="de Groot N.N."/>
        </authorList>
    </citation>
    <scope>NUCLEOTIDE SEQUENCE [LARGE SCALE GENOMIC DNA]</scope>
    <source>
        <strain evidence="5 6">DSM 18180</strain>
    </source>
</reference>
<dbReference type="PROSITE" id="PS00041">
    <property type="entry name" value="HTH_ARAC_FAMILY_1"/>
    <property type="match status" value="1"/>
</dbReference>
<dbReference type="PRINTS" id="PR00032">
    <property type="entry name" value="HTHARAC"/>
</dbReference>
<dbReference type="SMART" id="SM00342">
    <property type="entry name" value="HTH_ARAC"/>
    <property type="match status" value="1"/>
</dbReference>
<protein>
    <submittedName>
        <fullName evidence="5">AraC-type DNA-binding protein</fullName>
    </submittedName>
</protein>
<evidence type="ECO:0000259" key="4">
    <source>
        <dbReference type="PROSITE" id="PS01124"/>
    </source>
</evidence>
<evidence type="ECO:0000313" key="5">
    <source>
        <dbReference type="EMBL" id="SFZ89323.1"/>
    </source>
</evidence>
<dbReference type="GO" id="GO:0043565">
    <property type="term" value="F:sequence-specific DNA binding"/>
    <property type="evidence" value="ECO:0007669"/>
    <property type="project" value="InterPro"/>
</dbReference>
<dbReference type="InterPro" id="IPR009057">
    <property type="entry name" value="Homeodomain-like_sf"/>
</dbReference>
<sequence length="368" mass="42430">MPIYMDRHEIPEEITAEHVAEMHQEDLKVQHLFGCKGMTYWCDENRKTAFCLIEAPNKKAIQEMHNHAHGEVPNRIIEVNENIVASFLGRIEDPEKSQNTKLNIINDPAFRVIMLIETSDYLHRLEGNQFSLFLQKFHNSITKSFKQFNGSIAKQDNNSYLVSFASVSNAILCALKIQYNFKYITSKSDASLRTLNIGISSGSPVTNKDSFFEETITLAKQLCEIVDHQIVITSEVKSLYESENRNKFINKEHVRTINHEEEKFLTDLMDFVETIWNKPDFNVNDFSTKLGFSKSQLNRKLKNLTGKSPNNFIVEYKLLQALKLLHEQKGNISEIAFETGFNSPAYFSTCFKNKFGILPSKYIQQHLI</sequence>
<gene>
    <name evidence="5" type="ORF">SAMN05428642_101157</name>
</gene>
<dbReference type="InterPro" id="IPR018062">
    <property type="entry name" value="HTH_AraC-typ_CS"/>
</dbReference>
<accession>A0A1K2IC81</accession>
<keyword evidence="3" id="KW-0804">Transcription</keyword>
<dbReference type="PROSITE" id="PS01124">
    <property type="entry name" value="HTH_ARAC_FAMILY_2"/>
    <property type="match status" value="1"/>
</dbReference>
<dbReference type="InterPro" id="IPR020449">
    <property type="entry name" value="Tscrpt_reg_AraC-type_HTH"/>
</dbReference>
<dbReference type="Gene3D" id="3.30.70.3090">
    <property type="entry name" value="ORF SCO4226, nickel-binding ferredoxin-like monomer"/>
    <property type="match status" value="1"/>
</dbReference>
<evidence type="ECO:0000313" key="6">
    <source>
        <dbReference type="Proteomes" id="UP000182544"/>
    </source>
</evidence>
<dbReference type="Gene3D" id="3.30.70.1230">
    <property type="entry name" value="Nucleotide cyclase"/>
    <property type="match status" value="1"/>
</dbReference>
<evidence type="ECO:0000256" key="2">
    <source>
        <dbReference type="ARBA" id="ARBA00023125"/>
    </source>
</evidence>
<dbReference type="PANTHER" id="PTHR43280:SF2">
    <property type="entry name" value="HTH-TYPE TRANSCRIPTIONAL REGULATOR EXSA"/>
    <property type="match status" value="1"/>
</dbReference>
<dbReference type="PANTHER" id="PTHR43280">
    <property type="entry name" value="ARAC-FAMILY TRANSCRIPTIONAL REGULATOR"/>
    <property type="match status" value="1"/>
</dbReference>
<dbReference type="InterPro" id="IPR018060">
    <property type="entry name" value="HTH_AraC"/>
</dbReference>
<dbReference type="AlphaFoldDB" id="A0A1K2IC81"/>
<keyword evidence="1" id="KW-0805">Transcription regulation</keyword>
<feature type="domain" description="HTH araC/xylS-type" evidence="4">
    <location>
        <begin position="266"/>
        <end position="365"/>
    </location>
</feature>
<evidence type="ECO:0000256" key="3">
    <source>
        <dbReference type="ARBA" id="ARBA00023163"/>
    </source>
</evidence>
<keyword evidence="6" id="KW-1185">Reference proteome</keyword>
<dbReference type="Gene3D" id="1.10.10.60">
    <property type="entry name" value="Homeodomain-like"/>
    <property type="match status" value="1"/>
</dbReference>
<name>A0A1K2IC81_9FLAO</name>
<proteinExistence type="predicted"/>
<dbReference type="OrthoDB" id="135231at2"/>
<dbReference type="RefSeq" id="WP_072399690.1">
    <property type="nucleotide sequence ID" value="NZ_FPKV01000001.1"/>
</dbReference>
<dbReference type="GO" id="GO:0003700">
    <property type="term" value="F:DNA-binding transcription factor activity"/>
    <property type="evidence" value="ECO:0007669"/>
    <property type="project" value="InterPro"/>
</dbReference>
<dbReference type="InterPro" id="IPR029787">
    <property type="entry name" value="Nucleotide_cyclase"/>
</dbReference>
<dbReference type="SUPFAM" id="SSF55073">
    <property type="entry name" value="Nucleotide cyclase"/>
    <property type="match status" value="1"/>
</dbReference>